<keyword evidence="3" id="KW-1185">Reference proteome</keyword>
<evidence type="ECO:0000256" key="1">
    <source>
        <dbReference type="SAM" id="MobiDB-lite"/>
    </source>
</evidence>
<sequence length="192" mass="22010">MSSNMQVNQNSLRTSDFPPKVYDSENPRTSVLHYNLWRVFVDRLSQEQQQQADQQQQSDQQQQQQSDQQPSTGNEGHTRSSKHEDIQRSNPTTEDSSDTTRGQKECTETTSLSNTIPYPRGIDPTSLDRQEQIRSLMSYASTAPPDIARHSIRGKSDSLDQQWNQSYFQTREKDYPGCTVTIADFNETSWIG</sequence>
<dbReference type="Proteomes" id="UP001165063">
    <property type="component" value="Unassembled WGS sequence"/>
</dbReference>
<accession>A0A9W6YV81</accession>
<evidence type="ECO:0000313" key="2">
    <source>
        <dbReference type="EMBL" id="GMG26134.1"/>
    </source>
</evidence>
<comment type="caution">
    <text evidence="2">The sequence shown here is derived from an EMBL/GenBank/DDBJ whole genome shotgun (WGS) entry which is preliminary data.</text>
</comment>
<feature type="compositionally biased region" description="Low complexity" evidence="1">
    <location>
        <begin position="46"/>
        <end position="69"/>
    </location>
</feature>
<protein>
    <submittedName>
        <fullName evidence="2">Unnamed protein product</fullName>
    </submittedName>
</protein>
<reference evidence="2" key="1">
    <citation type="submission" date="2023-04" db="EMBL/GenBank/DDBJ databases">
        <title>Ambrosiozyma monospora NBRC 1965.</title>
        <authorList>
            <person name="Ichikawa N."/>
            <person name="Sato H."/>
            <person name="Tonouchi N."/>
        </authorList>
    </citation>
    <scope>NUCLEOTIDE SEQUENCE</scope>
    <source>
        <strain evidence="2">NBRC 1965</strain>
    </source>
</reference>
<dbReference type="EMBL" id="BSXU01001321">
    <property type="protein sequence ID" value="GMG26134.1"/>
    <property type="molecule type" value="Genomic_DNA"/>
</dbReference>
<proteinExistence type="predicted"/>
<name>A0A9W6YV81_AMBMO</name>
<evidence type="ECO:0000313" key="3">
    <source>
        <dbReference type="Proteomes" id="UP001165063"/>
    </source>
</evidence>
<dbReference type="AlphaFoldDB" id="A0A9W6YV81"/>
<gene>
    <name evidence="2" type="ORF">Amon01_000322400</name>
</gene>
<feature type="region of interest" description="Disordered" evidence="1">
    <location>
        <begin position="46"/>
        <end position="125"/>
    </location>
</feature>
<feature type="region of interest" description="Disordered" evidence="1">
    <location>
        <begin position="1"/>
        <end position="29"/>
    </location>
</feature>
<feature type="compositionally biased region" description="Polar residues" evidence="1">
    <location>
        <begin position="1"/>
        <end position="14"/>
    </location>
</feature>
<organism evidence="2 3">
    <name type="scientific">Ambrosiozyma monospora</name>
    <name type="common">Yeast</name>
    <name type="synonym">Endomycopsis monosporus</name>
    <dbReference type="NCBI Taxonomy" id="43982"/>
    <lineage>
        <taxon>Eukaryota</taxon>
        <taxon>Fungi</taxon>
        <taxon>Dikarya</taxon>
        <taxon>Ascomycota</taxon>
        <taxon>Saccharomycotina</taxon>
        <taxon>Pichiomycetes</taxon>
        <taxon>Pichiales</taxon>
        <taxon>Pichiaceae</taxon>
        <taxon>Ambrosiozyma</taxon>
    </lineage>
</organism>
<feature type="compositionally biased region" description="Basic and acidic residues" evidence="1">
    <location>
        <begin position="76"/>
        <end position="87"/>
    </location>
</feature>